<comment type="caution">
    <text evidence="10">The sequence shown here is derived from an EMBL/GenBank/DDBJ whole genome shotgun (WGS) entry which is preliminary data.</text>
</comment>
<dbReference type="SUPFAM" id="SSF82689">
    <property type="entry name" value="Mechanosensitive channel protein MscS (YggB), C-terminal domain"/>
    <property type="match status" value="1"/>
</dbReference>
<dbReference type="Gene3D" id="2.30.30.60">
    <property type="match status" value="1"/>
</dbReference>
<keyword evidence="5 7" id="KW-1133">Transmembrane helix</keyword>
<feature type="transmembrane region" description="Helical" evidence="7">
    <location>
        <begin position="25"/>
        <end position="42"/>
    </location>
</feature>
<accession>A0ABP4ZF23</accession>
<evidence type="ECO:0000256" key="1">
    <source>
        <dbReference type="ARBA" id="ARBA00004651"/>
    </source>
</evidence>
<sequence>MTPQQLAAAFFDGAEDFWAWFGERGLPALIALAVGFVALAVVRRVIAHLSERIAHGVTRDQNRAAQAAAETAAATAAAEVGQAHKKRRRRKGITPLALTEVLTTGPGQADRAAQRARTVGSVLGSTANIVIGTITILWALSALGVNVTGLLAGAGVVGVAIGFGAQSLVKDFLSGIFLMIEDQFGVGDHVDLGGGVTGTVEAMGLRLTQVRNFDGTLWYVRNGEILRAGNATQQWSRAVAPVLVPVGSDVDTVRSALGRAVTRVQEDPETASSLLEAPSVRGVDNVDSLSLTFTLHAQVRPGDQWVIARALRVAAQLELLREGIMVQAAGSSESSGVEATSSSEEV</sequence>
<reference evidence="11" key="1">
    <citation type="journal article" date="2019" name="Int. J. Syst. Evol. Microbiol.">
        <title>The Global Catalogue of Microorganisms (GCM) 10K type strain sequencing project: providing services to taxonomists for standard genome sequencing and annotation.</title>
        <authorList>
            <consortium name="The Broad Institute Genomics Platform"/>
            <consortium name="The Broad Institute Genome Sequencing Center for Infectious Disease"/>
            <person name="Wu L."/>
            <person name="Ma J."/>
        </authorList>
    </citation>
    <scope>NUCLEOTIDE SEQUENCE [LARGE SCALE GENOMIC DNA]</scope>
    <source>
        <strain evidence="11">JCM 14326</strain>
    </source>
</reference>
<dbReference type="InterPro" id="IPR045276">
    <property type="entry name" value="YbiO_bact"/>
</dbReference>
<keyword evidence="3" id="KW-1003">Cell membrane</keyword>
<dbReference type="Gene3D" id="3.30.70.100">
    <property type="match status" value="1"/>
</dbReference>
<keyword evidence="4 7" id="KW-0812">Transmembrane</keyword>
<dbReference type="InterPro" id="IPR011014">
    <property type="entry name" value="MscS_channel_TM-2"/>
</dbReference>
<feature type="domain" description="Mechanosensitive ion channel MscS" evidence="8">
    <location>
        <begin position="168"/>
        <end position="226"/>
    </location>
</feature>
<proteinExistence type="inferred from homology"/>
<dbReference type="EMBL" id="BAAANL010000001">
    <property type="protein sequence ID" value="GAA1854201.1"/>
    <property type="molecule type" value="Genomic_DNA"/>
</dbReference>
<dbReference type="Gene3D" id="1.10.287.1260">
    <property type="match status" value="1"/>
</dbReference>
<dbReference type="InterPro" id="IPR006685">
    <property type="entry name" value="MscS_channel_2nd"/>
</dbReference>
<feature type="domain" description="Mechanosensitive ion channel transmembrane helices 2/3" evidence="9">
    <location>
        <begin position="128"/>
        <end position="166"/>
    </location>
</feature>
<feature type="transmembrane region" description="Helical" evidence="7">
    <location>
        <begin position="147"/>
        <end position="169"/>
    </location>
</feature>
<dbReference type="SUPFAM" id="SSF82861">
    <property type="entry name" value="Mechanosensitive channel protein MscS (YggB), transmembrane region"/>
    <property type="match status" value="1"/>
</dbReference>
<evidence type="ECO:0000256" key="5">
    <source>
        <dbReference type="ARBA" id="ARBA00022989"/>
    </source>
</evidence>
<dbReference type="SUPFAM" id="SSF50182">
    <property type="entry name" value="Sm-like ribonucleoproteins"/>
    <property type="match status" value="1"/>
</dbReference>
<dbReference type="Proteomes" id="UP001501094">
    <property type="component" value="Unassembled WGS sequence"/>
</dbReference>
<gene>
    <name evidence="10" type="ORF">GCM10009751_08730</name>
</gene>
<evidence type="ECO:0000256" key="2">
    <source>
        <dbReference type="ARBA" id="ARBA00008017"/>
    </source>
</evidence>
<keyword evidence="6 7" id="KW-0472">Membrane</keyword>
<evidence type="ECO:0000313" key="11">
    <source>
        <dbReference type="Proteomes" id="UP001501094"/>
    </source>
</evidence>
<comment type="similarity">
    <text evidence="2">Belongs to the MscS (TC 1.A.23) family.</text>
</comment>
<dbReference type="RefSeq" id="WP_344099866.1">
    <property type="nucleotide sequence ID" value="NZ_BAAANL010000001.1"/>
</dbReference>
<dbReference type="InterPro" id="IPR023408">
    <property type="entry name" value="MscS_beta-dom_sf"/>
</dbReference>
<name>A0ABP4ZF23_9MICO</name>
<evidence type="ECO:0000259" key="9">
    <source>
        <dbReference type="Pfam" id="PF21088"/>
    </source>
</evidence>
<dbReference type="InterPro" id="IPR011066">
    <property type="entry name" value="MscS_channel_C_sf"/>
</dbReference>
<evidence type="ECO:0008006" key="12">
    <source>
        <dbReference type="Google" id="ProtNLM"/>
    </source>
</evidence>
<dbReference type="Pfam" id="PF21088">
    <property type="entry name" value="MS_channel_1st"/>
    <property type="match status" value="1"/>
</dbReference>
<dbReference type="Pfam" id="PF00924">
    <property type="entry name" value="MS_channel_2nd"/>
    <property type="match status" value="1"/>
</dbReference>
<comment type="subcellular location">
    <subcellularLocation>
        <location evidence="1">Cell membrane</location>
        <topology evidence="1">Multi-pass membrane protein</topology>
    </subcellularLocation>
</comment>
<evidence type="ECO:0000256" key="4">
    <source>
        <dbReference type="ARBA" id="ARBA00022692"/>
    </source>
</evidence>
<keyword evidence="11" id="KW-1185">Reference proteome</keyword>
<dbReference type="InterPro" id="IPR049142">
    <property type="entry name" value="MS_channel_1st"/>
</dbReference>
<feature type="transmembrane region" description="Helical" evidence="7">
    <location>
        <begin position="119"/>
        <end position="141"/>
    </location>
</feature>
<evidence type="ECO:0000313" key="10">
    <source>
        <dbReference type="EMBL" id="GAA1854201.1"/>
    </source>
</evidence>
<dbReference type="InterPro" id="IPR010920">
    <property type="entry name" value="LSM_dom_sf"/>
</dbReference>
<evidence type="ECO:0000256" key="6">
    <source>
        <dbReference type="ARBA" id="ARBA00023136"/>
    </source>
</evidence>
<dbReference type="PANTHER" id="PTHR30460:SF0">
    <property type="entry name" value="MODERATE CONDUCTANCE MECHANOSENSITIVE CHANNEL YBIO"/>
    <property type="match status" value="1"/>
</dbReference>
<evidence type="ECO:0000256" key="3">
    <source>
        <dbReference type="ARBA" id="ARBA00022475"/>
    </source>
</evidence>
<dbReference type="PANTHER" id="PTHR30460">
    <property type="entry name" value="MODERATE CONDUCTANCE MECHANOSENSITIVE CHANNEL YBIO"/>
    <property type="match status" value="1"/>
</dbReference>
<evidence type="ECO:0000259" key="8">
    <source>
        <dbReference type="Pfam" id="PF00924"/>
    </source>
</evidence>
<evidence type="ECO:0000256" key="7">
    <source>
        <dbReference type="SAM" id="Phobius"/>
    </source>
</evidence>
<protein>
    <recommendedName>
        <fullName evidence="12">Small conductance mechanosensitive channel</fullName>
    </recommendedName>
</protein>
<organism evidence="10 11">
    <name type="scientific">Myceligenerans crystallogenes</name>
    <dbReference type="NCBI Taxonomy" id="316335"/>
    <lineage>
        <taxon>Bacteria</taxon>
        <taxon>Bacillati</taxon>
        <taxon>Actinomycetota</taxon>
        <taxon>Actinomycetes</taxon>
        <taxon>Micrococcales</taxon>
        <taxon>Promicromonosporaceae</taxon>
        <taxon>Myceligenerans</taxon>
    </lineage>
</organism>